<dbReference type="InterPro" id="IPR020841">
    <property type="entry name" value="PKS_Beta-ketoAc_synthase_dom"/>
</dbReference>
<evidence type="ECO:0000256" key="7">
    <source>
        <dbReference type="ARBA" id="ARBA00022842"/>
    </source>
</evidence>
<sequence>MESRIETQTQKTIEQSPGQSVQLLASTQDQQQLCYVYEEPPEDSTIDESIVETPQSSTVPELPTEPATVAVQTVSDSALTAISIIRALVARKLRRSATEVDPNRSIKELCGGKSTLQNELIGELGNEFRTLPDHAEDVSLADLDAALGEVSLGPMSAALLQRVFTAKMPARMTIPAVRTRLAAVWGLPVHRQTAVLVTALAGEPQSRLASFEAAHQYWDGLVEQYGQSIGLSLQRGTPRRTTDSATSKNRDKSVSFAESAEASTLAKKQYDALRQYLGLSQPGTETDDTLAAGLQQKVDSWTAEFSEDFLSRVLPCFDARKGRWYRDWWNTARQELLTKFEGVNDVDSELQDSLCRRADPTLVRIAQEYPGGKGLAAALSLVLEAPPTIRLASSSTFSPLTTVTPSGDIVCLEEPRQPPQFSDYFAQWIRVNNSTSVVQSEGADHTALFLDSLTHGSQDGVSFINRTYLITGAGPGSIGAHVARRLLAGGATVIVTTSREPSSAAPFFKALYSECGSRGSRLHLVPFNQASVVDCERLINHVYTDLSLDLDAILPFAATTQVGAEIDGLDAGNEVALRLLLVNVLRLLGFIVSQKRARGIRCRPTQVLLPLSPNHGIMGGDGLYAESKRGLETLLHRFYSESWDGELSICGVNIGWTRSTGLMTSNDLVAETAEQGGVSTFSGTEMGDLIALLLSPPWVAISEDAPVMADFSGGLGGWRDASKHLVAARASLQQRAEVARAIAQEDEREARARGQSLKSEGVRPRVSLRVGFPTLPDYESEVRPLQHHLRPGLVPADAVVVVGFAELGPWGSARLRWEMESQGQLSSAGYIEMAWLMNLIRHVDKLGPSGHYVGWVDAQSGTPVADADVPELYGERIRSQAGIRPLPSDRREIFQEIVLDEDLPPFETTRANAEALRQRHGSHVRIISNGEADKDDPSGTCQVQLKHGTTIRVPKSEMSAQGVAGQLPTGWSPEKYGIPSDIVQQVDPVALVLLCCVAEAFYSAGISDPMEIFEHIHLSELGNFVGSSMGGVVNTRALYHNAYLDQDVPSDALQETYLNTAPAWVNMLLLGSAGPIKTPVGACATALESIDSAFESIHAGQTKMCLVGGYDDLQPEEAAGFRRMKATVSVKDEEARGRAPGEMSRPTAASRAGFVESQGAGIQLLCRGDVALAMGLPIYGIVAGAGMASDGIGRSVPAPGQGIFTFAREDAQTPAPLRSALSTWGLGIDDLSVVSLHATSTPANDTNEPSVIHREMTHLGRTPGRPLWAICQKSVTGHPKAPAAAWMLNGCLQVLDSGLVPGNRNADDIDPALKAFNQLCFATRSVQTSGIKAFLLNSCGFGQKEAQMVGVHPRYFFALQSPQEFQKYQLQMKQRIGRAERAYIRGVMANQIVRVQSHPPLESAEMHAILLNPSARIVADQKTETYRVIEATSLKTDPQAQAQSRFQDGLPSTVGVDTVTLSSFTGHESVIFLQRNYTEREHEYLQSHRDLRAAVASGWAAKEAVFKCLQTASKGAGAAMKEIEIVRSQEAPSVVLHGDALTAAQAAGLDNVQLSLSYGDDLVVAVALGILALNPSNPPNKIPHKLALMLPEHGRRKQPREMGEARILINLHSHTTTTTSGLPPLMLLESLRKQAHIIPQGIRAPNSKIHPAAPGTQRRQARVQQDGDPRIIRRRAVAVEESPHRGLRVDRSAVVLGVRGVLFAQVGGDHVRVDRYGGEGHDALNTSSRSEAVLLLDLMLDEREGCRERHIPAGRGADEGEAVLRRESSEGPARGGDAVVERGGEGVRGGESVIDADYARARELAQRAHEAVFFVDAAHDPAAGVEVQGDW</sequence>
<comment type="caution">
    <text evidence="19">The sequence shown here is derived from an EMBL/GenBank/DDBJ whole genome shotgun (WGS) entry which is preliminary data.</text>
</comment>
<evidence type="ECO:0008006" key="21">
    <source>
        <dbReference type="Google" id="ProtNLM"/>
    </source>
</evidence>
<dbReference type="Pfam" id="PF00109">
    <property type="entry name" value="ketoacyl-synt"/>
    <property type="match status" value="1"/>
</dbReference>
<evidence type="ECO:0000313" key="20">
    <source>
        <dbReference type="Proteomes" id="UP001610446"/>
    </source>
</evidence>
<dbReference type="PROSITE" id="PS50075">
    <property type="entry name" value="CARRIER"/>
    <property type="match status" value="1"/>
</dbReference>
<dbReference type="Gene3D" id="3.90.470.20">
    <property type="entry name" value="4'-phosphopantetheinyl transferase domain"/>
    <property type="match status" value="1"/>
</dbReference>
<evidence type="ECO:0000256" key="9">
    <source>
        <dbReference type="ARBA" id="ARBA00023002"/>
    </source>
</evidence>
<dbReference type="NCBIfam" id="TIGR00556">
    <property type="entry name" value="pantethn_trn"/>
    <property type="match status" value="1"/>
</dbReference>
<keyword evidence="7" id="KW-0460">Magnesium</keyword>
<keyword evidence="10" id="KW-0443">Lipid metabolism</keyword>
<dbReference type="Gene3D" id="3.40.47.10">
    <property type="match status" value="1"/>
</dbReference>
<dbReference type="SMART" id="SM00825">
    <property type="entry name" value="PKS_KS"/>
    <property type="match status" value="1"/>
</dbReference>
<feature type="region of interest" description="Disordered" evidence="16">
    <location>
        <begin position="233"/>
        <end position="253"/>
    </location>
</feature>
<dbReference type="EMBL" id="JBFXLU010000038">
    <property type="protein sequence ID" value="KAL2850267.1"/>
    <property type="molecule type" value="Genomic_DNA"/>
</dbReference>
<reference evidence="19 20" key="1">
    <citation type="submission" date="2024-07" db="EMBL/GenBank/DDBJ databases">
        <title>Section-level genome sequencing and comparative genomics of Aspergillus sections Usti and Cavernicolus.</title>
        <authorList>
            <consortium name="Lawrence Berkeley National Laboratory"/>
            <person name="Nybo J.L."/>
            <person name="Vesth T.C."/>
            <person name="Theobald S."/>
            <person name="Frisvad J.C."/>
            <person name="Larsen T.O."/>
            <person name="Kjaerboelling I."/>
            <person name="Rothschild-Mancinelli K."/>
            <person name="Lyhne E.K."/>
            <person name="Kogle M.E."/>
            <person name="Barry K."/>
            <person name="Clum A."/>
            <person name="Na H."/>
            <person name="Ledsgaard L."/>
            <person name="Lin J."/>
            <person name="Lipzen A."/>
            <person name="Kuo A."/>
            <person name="Riley R."/>
            <person name="Mondo S."/>
            <person name="Labutti K."/>
            <person name="Haridas S."/>
            <person name="Pangalinan J."/>
            <person name="Salamov A.A."/>
            <person name="Simmons B.A."/>
            <person name="Magnuson J.K."/>
            <person name="Chen J."/>
            <person name="Drula E."/>
            <person name="Henrissat B."/>
            <person name="Wiebenga A."/>
            <person name="Lubbers R.J."/>
            <person name="Gomes A.C."/>
            <person name="Makela M.R."/>
            <person name="Stajich J."/>
            <person name="Grigoriev I.V."/>
            <person name="Mortensen U.H."/>
            <person name="De Vries R.P."/>
            <person name="Baker S.E."/>
            <person name="Andersen M.R."/>
        </authorList>
    </citation>
    <scope>NUCLEOTIDE SEQUENCE [LARGE SCALE GENOMIC DNA]</scope>
    <source>
        <strain evidence="19 20">CBS 123904</strain>
    </source>
</reference>
<keyword evidence="11" id="KW-0444">Lipid biosynthesis</keyword>
<dbReference type="InterPro" id="IPR040899">
    <property type="entry name" value="Fas_alpha_ACP"/>
</dbReference>
<evidence type="ECO:0000256" key="12">
    <source>
        <dbReference type="ARBA" id="ARBA00023268"/>
    </source>
</evidence>
<evidence type="ECO:0000259" key="18">
    <source>
        <dbReference type="PROSITE" id="PS52004"/>
    </source>
</evidence>
<evidence type="ECO:0000256" key="10">
    <source>
        <dbReference type="ARBA" id="ARBA00023098"/>
    </source>
</evidence>
<feature type="region of interest" description="Disordered" evidence="16">
    <location>
        <begin position="1"/>
        <end position="21"/>
    </location>
</feature>
<feature type="region of interest" description="Disordered" evidence="16">
    <location>
        <begin position="1645"/>
        <end position="1666"/>
    </location>
</feature>
<evidence type="ECO:0000256" key="13">
    <source>
        <dbReference type="ARBA" id="ARBA00048237"/>
    </source>
</evidence>
<dbReference type="InterPro" id="IPR014030">
    <property type="entry name" value="Ketoacyl_synth_N"/>
</dbReference>
<feature type="domain" description="Ketosynthase family 3 (KS3)" evidence="18">
    <location>
        <begin position="891"/>
        <end position="1352"/>
    </location>
</feature>
<dbReference type="Proteomes" id="UP001610446">
    <property type="component" value="Unassembled WGS sequence"/>
</dbReference>
<dbReference type="InterPro" id="IPR014031">
    <property type="entry name" value="Ketoacyl_synth_C"/>
</dbReference>
<evidence type="ECO:0000256" key="16">
    <source>
        <dbReference type="SAM" id="MobiDB-lite"/>
    </source>
</evidence>
<dbReference type="CDD" id="cd08950">
    <property type="entry name" value="KR_fFAS_SDR_c_like"/>
    <property type="match status" value="1"/>
</dbReference>
<evidence type="ECO:0000259" key="17">
    <source>
        <dbReference type="PROSITE" id="PS50075"/>
    </source>
</evidence>
<accession>A0ABR4KDB0</accession>
<dbReference type="Pfam" id="PF18314">
    <property type="entry name" value="FAS_I_H"/>
    <property type="match status" value="1"/>
</dbReference>
<evidence type="ECO:0000256" key="15">
    <source>
        <dbReference type="PIRNR" id="PIRNR000454"/>
    </source>
</evidence>
<evidence type="ECO:0000256" key="4">
    <source>
        <dbReference type="ARBA" id="ARBA00022679"/>
    </source>
</evidence>
<dbReference type="PANTHER" id="PTHR10982">
    <property type="entry name" value="MALONYL COA-ACYL CARRIER PROTEIN TRANSACYLASE"/>
    <property type="match status" value="1"/>
</dbReference>
<feature type="region of interest" description="Disordered" evidence="16">
    <location>
        <begin position="1752"/>
        <end position="1786"/>
    </location>
</feature>
<evidence type="ECO:0000256" key="1">
    <source>
        <dbReference type="ARBA" id="ARBA00007485"/>
    </source>
</evidence>
<proteinExistence type="inferred from homology"/>
<name>A0ABR4KDB0_9EURO</name>
<dbReference type="InterPro" id="IPR008278">
    <property type="entry name" value="4-PPantetheinyl_Trfase_dom"/>
</dbReference>
<evidence type="ECO:0000313" key="19">
    <source>
        <dbReference type="EMBL" id="KAL2850267.1"/>
    </source>
</evidence>
<comment type="catalytic activity">
    <reaction evidence="13">
        <text>acetyl-CoA + n malonyl-CoA + 2n NADPH + 4n H(+) = a long-chain-acyl-CoA + n CoA + n CO2 + 2n NADP(+).</text>
        <dbReference type="EC" id="2.3.1.86"/>
    </reaction>
</comment>
<dbReference type="Gene3D" id="3.40.50.720">
    <property type="entry name" value="NAD(P)-binding Rossmann-like Domain"/>
    <property type="match status" value="1"/>
</dbReference>
<gene>
    <name evidence="19" type="ORF">BJY01DRAFT_261712</name>
</gene>
<dbReference type="InterPro" id="IPR004568">
    <property type="entry name" value="Ppantetheine-prot_Trfase_dom"/>
</dbReference>
<evidence type="ECO:0000256" key="14">
    <source>
        <dbReference type="ARBA" id="ARBA00048508"/>
    </source>
</evidence>
<evidence type="ECO:0000256" key="11">
    <source>
        <dbReference type="ARBA" id="ARBA00023160"/>
    </source>
</evidence>
<dbReference type="InterPro" id="IPR018201">
    <property type="entry name" value="Ketoacyl_synth_AS"/>
</dbReference>
<evidence type="ECO:0000256" key="8">
    <source>
        <dbReference type="ARBA" id="ARBA00022857"/>
    </source>
</evidence>
<evidence type="ECO:0000256" key="3">
    <source>
        <dbReference type="ARBA" id="ARBA00022553"/>
    </source>
</evidence>
<dbReference type="Pfam" id="PF02801">
    <property type="entry name" value="Ketoacyl-synt_C"/>
    <property type="match status" value="1"/>
</dbReference>
<keyword evidence="4 15" id="KW-0808">Transferase</keyword>
<keyword evidence="6" id="KW-0276">Fatty acid metabolism</keyword>
<keyword evidence="20" id="KW-1185">Reference proteome</keyword>
<keyword evidence="9" id="KW-0560">Oxidoreductase</keyword>
<dbReference type="PROSITE" id="PS00606">
    <property type="entry name" value="KS3_1"/>
    <property type="match status" value="1"/>
</dbReference>
<dbReference type="Gene3D" id="3.30.70.2490">
    <property type="match status" value="1"/>
</dbReference>
<comment type="catalytic activity">
    <reaction evidence="14">
        <text>a (3R)-hydroxyacyl-[ACP] + NADP(+) = a 3-oxoacyl-[ACP] + NADPH + H(+)</text>
        <dbReference type="Rhea" id="RHEA:17397"/>
        <dbReference type="Rhea" id="RHEA-COMP:9916"/>
        <dbReference type="Rhea" id="RHEA-COMP:9945"/>
        <dbReference type="ChEBI" id="CHEBI:15378"/>
        <dbReference type="ChEBI" id="CHEBI:57783"/>
        <dbReference type="ChEBI" id="CHEBI:58349"/>
        <dbReference type="ChEBI" id="CHEBI:78776"/>
        <dbReference type="ChEBI" id="CHEBI:78827"/>
        <dbReference type="EC" id="1.1.1.100"/>
    </reaction>
</comment>
<dbReference type="InterPro" id="IPR047224">
    <property type="entry name" value="FAS_alpha_su_C"/>
</dbReference>
<keyword evidence="2 15" id="KW-0596">Phosphopantetheine</keyword>
<evidence type="ECO:0000256" key="6">
    <source>
        <dbReference type="ARBA" id="ARBA00022832"/>
    </source>
</evidence>
<dbReference type="Pfam" id="PF01648">
    <property type="entry name" value="ACPS"/>
    <property type="match status" value="1"/>
</dbReference>
<keyword evidence="12" id="KW-0511">Multifunctional enzyme</keyword>
<dbReference type="SUPFAM" id="SSF53901">
    <property type="entry name" value="Thiolase-like"/>
    <property type="match status" value="2"/>
</dbReference>
<feature type="compositionally biased region" description="Basic and acidic residues" evidence="16">
    <location>
        <begin position="1752"/>
        <end position="1769"/>
    </location>
</feature>
<keyword evidence="5" id="KW-0479">Metal-binding</keyword>
<dbReference type="InterPro" id="IPR016039">
    <property type="entry name" value="Thiolase-like"/>
</dbReference>
<dbReference type="InterPro" id="IPR026025">
    <property type="entry name" value="FAS_alpha_yeast"/>
</dbReference>
<evidence type="ECO:0000256" key="5">
    <source>
        <dbReference type="ARBA" id="ARBA00022723"/>
    </source>
</evidence>
<keyword evidence="8" id="KW-0521">NADP</keyword>
<organism evidence="19 20">
    <name type="scientific">Aspergillus pseudoustus</name>
    <dbReference type="NCBI Taxonomy" id="1810923"/>
    <lineage>
        <taxon>Eukaryota</taxon>
        <taxon>Fungi</taxon>
        <taxon>Dikarya</taxon>
        <taxon>Ascomycota</taxon>
        <taxon>Pezizomycotina</taxon>
        <taxon>Eurotiomycetes</taxon>
        <taxon>Eurotiomycetidae</taxon>
        <taxon>Eurotiales</taxon>
        <taxon>Aspergillaceae</taxon>
        <taxon>Aspergillus</taxon>
        <taxon>Aspergillus subgen. Nidulantes</taxon>
    </lineage>
</organism>
<dbReference type="CDD" id="cd00828">
    <property type="entry name" value="elong_cond_enzymes"/>
    <property type="match status" value="1"/>
</dbReference>
<dbReference type="InterPro" id="IPR041550">
    <property type="entry name" value="FASI_helical"/>
</dbReference>
<dbReference type="InterPro" id="IPR009081">
    <property type="entry name" value="PP-bd_ACP"/>
</dbReference>
<dbReference type="PANTHER" id="PTHR10982:SF21">
    <property type="entry name" value="FATTY ACID SYNTHASE SUBUNIT BETA"/>
    <property type="match status" value="1"/>
</dbReference>
<keyword evidence="3" id="KW-0597">Phosphoprotein</keyword>
<dbReference type="InterPro" id="IPR037143">
    <property type="entry name" value="4-PPantetheinyl_Trfase_dom_sf"/>
</dbReference>
<dbReference type="InterPro" id="IPR050830">
    <property type="entry name" value="Fungal_FAS"/>
</dbReference>
<dbReference type="InterPro" id="IPR036291">
    <property type="entry name" value="NAD(P)-bd_dom_sf"/>
</dbReference>
<protein>
    <recommendedName>
        <fullName evidence="21">Beta-ketoacyl-[acyl-carrier-protein] synthase I</fullName>
    </recommendedName>
</protein>
<keyword evidence="11" id="KW-0275">Fatty acid biosynthesis</keyword>
<dbReference type="Pfam" id="PF18325">
    <property type="entry name" value="Fas_alpha_ACP"/>
    <property type="match status" value="1"/>
</dbReference>
<evidence type="ECO:0000256" key="2">
    <source>
        <dbReference type="ARBA" id="ARBA00022450"/>
    </source>
</evidence>
<dbReference type="PIRSF" id="PIRSF000454">
    <property type="entry name" value="FAS_yeast_alpha"/>
    <property type="match status" value="1"/>
</dbReference>
<comment type="similarity">
    <text evidence="1 15">Belongs to the thiolase-like superfamily. Fungal fatty acid synthetase subunit alpha family.</text>
</comment>
<dbReference type="SUPFAM" id="SSF51735">
    <property type="entry name" value="NAD(P)-binding Rossmann-fold domains"/>
    <property type="match status" value="1"/>
</dbReference>
<dbReference type="PROSITE" id="PS52004">
    <property type="entry name" value="KS3_2"/>
    <property type="match status" value="1"/>
</dbReference>
<dbReference type="SUPFAM" id="SSF56214">
    <property type="entry name" value="4'-phosphopantetheinyl transferase"/>
    <property type="match status" value="1"/>
</dbReference>
<feature type="domain" description="Carrier" evidence="17">
    <location>
        <begin position="76"/>
        <end position="163"/>
    </location>
</feature>